<keyword evidence="1" id="KW-0269">Exonuclease</keyword>
<evidence type="ECO:0000313" key="1">
    <source>
        <dbReference type="EMBL" id="KAJ2891020.1"/>
    </source>
</evidence>
<sequence>MLIGDDDPGHVVGGWSGHVRLKVELSTQLQQFSWACRRAIFSRSDDSGGDTEAAGPFESSQVQSVKEPHISLTKAFYLHEHQINEFVREIENCVGGMGCFAVGFGQLSTYLAANKRRGFVAVDVNYGMESVRRVLDRVDCVMEKFGQRKFFRAPLLHVSLLSVDLEADAVGEMGKVGATLGTAMDEEIALLAAVRIDQVECVFGNRKFSISLDAE</sequence>
<protein>
    <submittedName>
        <fullName evidence="1">Poly(U)-specific 3'-to-5' RNA exonuclease</fullName>
    </submittedName>
</protein>
<dbReference type="EMBL" id="JANBVB010001124">
    <property type="protein sequence ID" value="KAJ2891020.1"/>
    <property type="molecule type" value="Genomic_DNA"/>
</dbReference>
<organism evidence="1 2">
    <name type="scientific">Coemansia aciculifera</name>
    <dbReference type="NCBI Taxonomy" id="417176"/>
    <lineage>
        <taxon>Eukaryota</taxon>
        <taxon>Fungi</taxon>
        <taxon>Fungi incertae sedis</taxon>
        <taxon>Zoopagomycota</taxon>
        <taxon>Kickxellomycotina</taxon>
        <taxon>Kickxellomycetes</taxon>
        <taxon>Kickxellales</taxon>
        <taxon>Kickxellaceae</taxon>
        <taxon>Coemansia</taxon>
    </lineage>
</organism>
<proteinExistence type="predicted"/>
<comment type="caution">
    <text evidence="1">The sequence shown here is derived from an EMBL/GenBank/DDBJ whole genome shotgun (WGS) entry which is preliminary data.</text>
</comment>
<keyword evidence="1" id="KW-0540">Nuclease</keyword>
<keyword evidence="2" id="KW-1185">Reference proteome</keyword>
<gene>
    <name evidence="1" type="primary">USB1</name>
    <name evidence="1" type="ORF">IWW38_003812</name>
</gene>
<accession>A0ACC1M1C8</accession>
<dbReference type="Proteomes" id="UP001139981">
    <property type="component" value="Unassembled WGS sequence"/>
</dbReference>
<reference evidence="1" key="1">
    <citation type="submission" date="2022-07" db="EMBL/GenBank/DDBJ databases">
        <title>Phylogenomic reconstructions and comparative analyses of Kickxellomycotina fungi.</title>
        <authorList>
            <person name="Reynolds N.K."/>
            <person name="Stajich J.E."/>
            <person name="Barry K."/>
            <person name="Grigoriev I.V."/>
            <person name="Crous P."/>
            <person name="Smith M.E."/>
        </authorList>
    </citation>
    <scope>NUCLEOTIDE SEQUENCE</scope>
    <source>
        <strain evidence="1">CBS 190363</strain>
    </source>
</reference>
<keyword evidence="1" id="KW-0378">Hydrolase</keyword>
<name>A0ACC1M1C8_9FUNG</name>
<evidence type="ECO:0000313" key="2">
    <source>
        <dbReference type="Proteomes" id="UP001139981"/>
    </source>
</evidence>